<sequence>DIFNYQGAEYDDIGIDEAGQFTEYMFNHFKTNLRTTRTDLRLQMFLGTNPGGVGHAWLRRLFIEKEYFKSEDPKEYAFIPAKVYDNPVILKADPQYVKELETLPEDLRRAFLDGDWTVFAGQVFSQFASNKEHYVLNNIPVFLEECEKVIGFDWGYNAHTAVVFLARDPNGRIYQWREMYGNRKTPEEWAEDIRIANDIVPASAIYLPHDCFSKQQGRDSIAEVFKRNIPKLRVLRADTLSKGSRKNGLALFQMYLSDAPDGKPYFQIHSSCVNTIKTLPDLIYEDRDGKSIDDVNTDGEDHLYDAIRAVFLEWGKPKGKGGGVRPPQPSGRRTTSAVLGGSSSAPSIESLIKRSKRRSWKYT</sequence>
<feature type="compositionally biased region" description="Basic residues" evidence="1">
    <location>
        <begin position="353"/>
        <end position="363"/>
    </location>
</feature>
<dbReference type="Gene3D" id="3.40.50.300">
    <property type="entry name" value="P-loop containing nucleotide triphosphate hydrolases"/>
    <property type="match status" value="1"/>
</dbReference>
<proteinExistence type="predicted"/>
<accession>A0A0F9EYG0</accession>
<dbReference type="Gene3D" id="3.30.420.280">
    <property type="match status" value="1"/>
</dbReference>
<reference evidence="2" key="1">
    <citation type="journal article" date="2015" name="Nature">
        <title>Complex archaea that bridge the gap between prokaryotes and eukaryotes.</title>
        <authorList>
            <person name="Spang A."/>
            <person name="Saw J.H."/>
            <person name="Jorgensen S.L."/>
            <person name="Zaremba-Niedzwiedzka K."/>
            <person name="Martijn J."/>
            <person name="Lind A.E."/>
            <person name="van Eijk R."/>
            <person name="Schleper C."/>
            <person name="Guy L."/>
            <person name="Ettema T.J."/>
        </authorList>
    </citation>
    <scope>NUCLEOTIDE SEQUENCE</scope>
</reference>
<dbReference type="InterPro" id="IPR027417">
    <property type="entry name" value="P-loop_NTPase"/>
</dbReference>
<organism evidence="2">
    <name type="scientific">marine sediment metagenome</name>
    <dbReference type="NCBI Taxonomy" id="412755"/>
    <lineage>
        <taxon>unclassified sequences</taxon>
        <taxon>metagenomes</taxon>
        <taxon>ecological metagenomes</taxon>
    </lineage>
</organism>
<feature type="region of interest" description="Disordered" evidence="1">
    <location>
        <begin position="318"/>
        <end position="363"/>
    </location>
</feature>
<name>A0A0F9EYG0_9ZZZZ</name>
<evidence type="ECO:0000313" key="2">
    <source>
        <dbReference type="EMBL" id="KKL28838.1"/>
    </source>
</evidence>
<dbReference type="EMBL" id="LAZR01034953">
    <property type="protein sequence ID" value="KKL28838.1"/>
    <property type="molecule type" value="Genomic_DNA"/>
</dbReference>
<comment type="caution">
    <text evidence="2">The sequence shown here is derived from an EMBL/GenBank/DDBJ whole genome shotgun (WGS) entry which is preliminary data.</text>
</comment>
<gene>
    <name evidence="2" type="ORF">LCGC14_2371120</name>
</gene>
<feature type="non-terminal residue" evidence="2">
    <location>
        <position position="1"/>
    </location>
</feature>
<evidence type="ECO:0000256" key="1">
    <source>
        <dbReference type="SAM" id="MobiDB-lite"/>
    </source>
</evidence>
<feature type="compositionally biased region" description="Polar residues" evidence="1">
    <location>
        <begin position="331"/>
        <end position="347"/>
    </location>
</feature>
<dbReference type="AlphaFoldDB" id="A0A0F9EYG0"/>
<protein>
    <submittedName>
        <fullName evidence="2">Uncharacterized protein</fullName>
    </submittedName>
</protein>